<dbReference type="InterPro" id="IPR050155">
    <property type="entry name" value="HAD-like_hydrolase_sf"/>
</dbReference>
<organism evidence="1 2">
    <name type="scientific">Lentzea cavernae</name>
    <dbReference type="NCBI Taxonomy" id="2020703"/>
    <lineage>
        <taxon>Bacteria</taxon>
        <taxon>Bacillati</taxon>
        <taxon>Actinomycetota</taxon>
        <taxon>Actinomycetes</taxon>
        <taxon>Pseudonocardiales</taxon>
        <taxon>Pseudonocardiaceae</taxon>
        <taxon>Lentzea</taxon>
    </lineage>
</organism>
<proteinExistence type="predicted"/>
<dbReference type="Pfam" id="PF00702">
    <property type="entry name" value="Hydrolase"/>
    <property type="match status" value="1"/>
</dbReference>
<dbReference type="Gene3D" id="3.40.50.1000">
    <property type="entry name" value="HAD superfamily/HAD-like"/>
    <property type="match status" value="1"/>
</dbReference>
<reference evidence="2" key="1">
    <citation type="journal article" date="2019" name="Int. J. Syst. Evol. Microbiol.">
        <title>The Global Catalogue of Microorganisms (GCM) 10K type strain sequencing project: providing services to taxonomists for standard genome sequencing and annotation.</title>
        <authorList>
            <consortium name="The Broad Institute Genomics Platform"/>
            <consortium name="The Broad Institute Genome Sequencing Center for Infectious Disease"/>
            <person name="Wu L."/>
            <person name="Ma J."/>
        </authorList>
    </citation>
    <scope>NUCLEOTIDE SEQUENCE [LARGE SCALE GENOMIC DNA]</scope>
    <source>
        <strain evidence="2">CGMCC 4.7367</strain>
    </source>
</reference>
<comment type="caution">
    <text evidence="1">The sequence shown here is derived from an EMBL/GenBank/DDBJ whole genome shotgun (WGS) entry which is preliminary data.</text>
</comment>
<evidence type="ECO:0000313" key="1">
    <source>
        <dbReference type="EMBL" id="GHH41624.1"/>
    </source>
</evidence>
<keyword evidence="2" id="KW-1185">Reference proteome</keyword>
<dbReference type="SFLD" id="SFLDG01129">
    <property type="entry name" value="C1.5:_HAD__Beta-PGM__Phosphata"/>
    <property type="match status" value="1"/>
</dbReference>
<gene>
    <name evidence="1" type="ORF">GCM10017774_36540</name>
</gene>
<dbReference type="SUPFAM" id="SSF56784">
    <property type="entry name" value="HAD-like"/>
    <property type="match status" value="1"/>
</dbReference>
<dbReference type="InterPro" id="IPR036412">
    <property type="entry name" value="HAD-like_sf"/>
</dbReference>
<sequence>MGGRMIDVLGDGSAPRLVVFDLDGTLYPKEAYAEQVLAVIGRMFVELRGSSQAHADEKVAGLREAMRTNWSGTSTTSFVRANGFDVAQWLEYREAHLSIADGLVRDEDVVRDLARLREVVPIVLLTNNTRGAMTAILDKVGLGTGGFTQVFTSEDSRDTPKPDPGAFQVVLDRCGVPAERTWSVGDRVDIDIAPLVRLGGSGIAVDGPADLRAAVDHLIGLVRRG</sequence>
<dbReference type="Proteomes" id="UP000605568">
    <property type="component" value="Unassembled WGS sequence"/>
</dbReference>
<protein>
    <submittedName>
        <fullName evidence="1">Haloacid dehalogenase</fullName>
    </submittedName>
</protein>
<name>A0ABQ3MFS7_9PSEU</name>
<dbReference type="SFLD" id="SFLDS00003">
    <property type="entry name" value="Haloacid_Dehalogenase"/>
    <property type="match status" value="1"/>
</dbReference>
<accession>A0ABQ3MFS7</accession>
<dbReference type="EMBL" id="BNAR01000005">
    <property type="protein sequence ID" value="GHH41624.1"/>
    <property type="molecule type" value="Genomic_DNA"/>
</dbReference>
<dbReference type="InterPro" id="IPR023214">
    <property type="entry name" value="HAD_sf"/>
</dbReference>
<dbReference type="PANTHER" id="PTHR43434:SF1">
    <property type="entry name" value="PHOSPHOGLYCOLATE PHOSPHATASE"/>
    <property type="match status" value="1"/>
</dbReference>
<dbReference type="PANTHER" id="PTHR43434">
    <property type="entry name" value="PHOSPHOGLYCOLATE PHOSPHATASE"/>
    <property type="match status" value="1"/>
</dbReference>
<evidence type="ECO:0000313" key="2">
    <source>
        <dbReference type="Proteomes" id="UP000605568"/>
    </source>
</evidence>